<keyword evidence="2" id="KW-0472">Membrane</keyword>
<dbReference type="InterPro" id="IPR058581">
    <property type="entry name" value="TM_HPP"/>
</dbReference>
<name>A0AAD4EYT3_9PEZI</name>
<sequence>MIQHNQPRRGPSRWHFDIDKHLNPFFPPSALHHLPSPVAHFLGYRTHAPQHPLGNLAMIFWAVVGIFASLAIIGAVALHVPSFQSIGVPTIIGSFGAAAVLDFYAIESPLAQPRNAILGQVVSAFTGICICKLFALSPHFESVRWLGGSLACACATALMALTGTVHPPAGATALMAVLDPVVSELGWFLFLPLLLGCFLMLGVALLVNNVQRRFPYYWWSPAETGVYWRGEIETEPKEKGGPGEKRGHSIEKGKEEEEESSGSSSSGDLEAGGELARMVSVLSGREGRL</sequence>
<evidence type="ECO:0000256" key="1">
    <source>
        <dbReference type="SAM" id="MobiDB-lite"/>
    </source>
</evidence>
<feature type="transmembrane region" description="Helical" evidence="2">
    <location>
        <begin position="86"/>
        <end position="105"/>
    </location>
</feature>
<gene>
    <name evidence="4" type="ORF">NEMBOFW57_000107</name>
</gene>
<dbReference type="PANTHER" id="PTHR33741">
    <property type="entry name" value="TRANSMEMBRANE PROTEIN DDB_G0269096-RELATED"/>
    <property type="match status" value="1"/>
</dbReference>
<dbReference type="AlphaFoldDB" id="A0AAD4EYT3"/>
<evidence type="ECO:0000256" key="2">
    <source>
        <dbReference type="SAM" id="Phobius"/>
    </source>
</evidence>
<dbReference type="InterPro" id="IPR007065">
    <property type="entry name" value="HPP"/>
</dbReference>
<evidence type="ECO:0000313" key="5">
    <source>
        <dbReference type="Proteomes" id="UP001197093"/>
    </source>
</evidence>
<accession>A0AAD4EYT3</accession>
<dbReference type="Pfam" id="PF04982">
    <property type="entry name" value="TM_HPP"/>
    <property type="match status" value="1"/>
</dbReference>
<feature type="transmembrane region" description="Helical" evidence="2">
    <location>
        <begin position="143"/>
        <end position="165"/>
    </location>
</feature>
<dbReference type="PANTHER" id="PTHR33741:SF5">
    <property type="entry name" value="TRANSMEMBRANE PROTEIN DDB_G0269096-RELATED"/>
    <property type="match status" value="1"/>
</dbReference>
<organism evidence="4 5">
    <name type="scientific">Staphylotrichum longicolle</name>
    <dbReference type="NCBI Taxonomy" id="669026"/>
    <lineage>
        <taxon>Eukaryota</taxon>
        <taxon>Fungi</taxon>
        <taxon>Dikarya</taxon>
        <taxon>Ascomycota</taxon>
        <taxon>Pezizomycotina</taxon>
        <taxon>Sordariomycetes</taxon>
        <taxon>Sordariomycetidae</taxon>
        <taxon>Sordariales</taxon>
        <taxon>Chaetomiaceae</taxon>
        <taxon>Staphylotrichum</taxon>
    </lineage>
</organism>
<protein>
    <recommendedName>
        <fullName evidence="3">HPP transmembrane region domain-containing protein</fullName>
    </recommendedName>
</protein>
<feature type="transmembrane region" description="Helical" evidence="2">
    <location>
        <begin position="185"/>
        <end position="207"/>
    </location>
</feature>
<feature type="compositionally biased region" description="Basic and acidic residues" evidence="1">
    <location>
        <begin position="233"/>
        <end position="255"/>
    </location>
</feature>
<feature type="transmembrane region" description="Helical" evidence="2">
    <location>
        <begin position="117"/>
        <end position="136"/>
    </location>
</feature>
<keyword evidence="5" id="KW-1185">Reference proteome</keyword>
<feature type="transmembrane region" description="Helical" evidence="2">
    <location>
        <begin position="58"/>
        <end position="79"/>
    </location>
</feature>
<keyword evidence="2" id="KW-0812">Transmembrane</keyword>
<feature type="compositionally biased region" description="Low complexity" evidence="1">
    <location>
        <begin position="261"/>
        <end position="274"/>
    </location>
</feature>
<feature type="domain" description="HPP transmembrane region" evidence="3">
    <location>
        <begin position="54"/>
        <end position="215"/>
    </location>
</feature>
<reference evidence="4" key="1">
    <citation type="submission" date="2023-02" db="EMBL/GenBank/DDBJ databases">
        <authorList>
            <person name="Palmer J.M."/>
        </authorList>
    </citation>
    <scope>NUCLEOTIDE SEQUENCE</scope>
    <source>
        <strain evidence="4">FW57</strain>
    </source>
</reference>
<dbReference type="Proteomes" id="UP001197093">
    <property type="component" value="Unassembled WGS sequence"/>
</dbReference>
<proteinExistence type="predicted"/>
<feature type="region of interest" description="Disordered" evidence="1">
    <location>
        <begin position="233"/>
        <end position="274"/>
    </location>
</feature>
<dbReference type="EMBL" id="JAHCVI010000001">
    <property type="protein sequence ID" value="KAG7290111.1"/>
    <property type="molecule type" value="Genomic_DNA"/>
</dbReference>
<comment type="caution">
    <text evidence="4">The sequence shown here is derived from an EMBL/GenBank/DDBJ whole genome shotgun (WGS) entry which is preliminary data.</text>
</comment>
<evidence type="ECO:0000259" key="3">
    <source>
        <dbReference type="Pfam" id="PF04982"/>
    </source>
</evidence>
<evidence type="ECO:0000313" key="4">
    <source>
        <dbReference type="EMBL" id="KAG7290111.1"/>
    </source>
</evidence>
<keyword evidence="2" id="KW-1133">Transmembrane helix</keyword>